<gene>
    <name evidence="2" type="ORF">I5803_10015</name>
</gene>
<evidence type="ECO:0000313" key="2">
    <source>
        <dbReference type="EMBL" id="MBG9388357.1"/>
    </source>
</evidence>
<comment type="caution">
    <text evidence="2">The sequence shown here is derived from an EMBL/GenBank/DDBJ whole genome shotgun (WGS) entry which is preliminary data.</text>
</comment>
<organism evidence="2 3">
    <name type="scientific">Caenimonas aquaedulcis</name>
    <dbReference type="NCBI Taxonomy" id="2793270"/>
    <lineage>
        <taxon>Bacteria</taxon>
        <taxon>Pseudomonadati</taxon>
        <taxon>Pseudomonadota</taxon>
        <taxon>Betaproteobacteria</taxon>
        <taxon>Burkholderiales</taxon>
        <taxon>Comamonadaceae</taxon>
        <taxon>Caenimonas</taxon>
    </lineage>
</organism>
<feature type="region of interest" description="Disordered" evidence="1">
    <location>
        <begin position="171"/>
        <end position="199"/>
    </location>
</feature>
<feature type="region of interest" description="Disordered" evidence="1">
    <location>
        <begin position="264"/>
        <end position="291"/>
    </location>
</feature>
<dbReference type="AlphaFoldDB" id="A0A931H4I3"/>
<evidence type="ECO:0000313" key="3">
    <source>
        <dbReference type="Proteomes" id="UP000651050"/>
    </source>
</evidence>
<feature type="compositionally biased region" description="Basic and acidic residues" evidence="1">
    <location>
        <begin position="274"/>
        <end position="284"/>
    </location>
</feature>
<dbReference type="EMBL" id="JADWYS010000001">
    <property type="protein sequence ID" value="MBG9388357.1"/>
    <property type="molecule type" value="Genomic_DNA"/>
</dbReference>
<dbReference type="RefSeq" id="WP_196986224.1">
    <property type="nucleotide sequence ID" value="NZ_JADWYS010000001.1"/>
</dbReference>
<name>A0A931H4I3_9BURK</name>
<protein>
    <submittedName>
        <fullName evidence="2">Uncharacterized protein</fullName>
    </submittedName>
</protein>
<dbReference type="Proteomes" id="UP000651050">
    <property type="component" value="Unassembled WGS sequence"/>
</dbReference>
<sequence length="291" mass="31967">MATTEAKPAAPQVKTQRERSPAYPFISLKVAFERAATFDAKLGRHGAPYDKAGIAWGYKGDGSQAQQTLSALKYYGLVEYVGPTNDRKVVLTEDARNYMRAQQASTKAQIAQACALRPKAMQTYWARWGADRPMDEICLDQLVIKDNFTEGAAKVFLRVYDETIAFAGLSDGSKIDPEEDGVEQEPEARQERAASPHLQAAPAPILSAAAIRLAMPLKGVGMRQEVFSLAEGDVVVQWPAQLSKDSLQDVADWLPILERKIKRSVSTEAPAAHRQIDLGDDHTQAPDNDEL</sequence>
<proteinExistence type="predicted"/>
<accession>A0A931H4I3</accession>
<evidence type="ECO:0000256" key="1">
    <source>
        <dbReference type="SAM" id="MobiDB-lite"/>
    </source>
</evidence>
<reference evidence="2" key="1">
    <citation type="submission" date="2020-11" db="EMBL/GenBank/DDBJ databases">
        <title>Bacterial whole genome sequence for Caenimonas sp. DR4.4.</title>
        <authorList>
            <person name="Le V."/>
            <person name="Ko S.-R."/>
            <person name="Ahn C.-Y."/>
            <person name="Oh H.-M."/>
        </authorList>
    </citation>
    <scope>NUCLEOTIDE SEQUENCE</scope>
    <source>
        <strain evidence="2">DR4.4</strain>
    </source>
</reference>
<keyword evidence="3" id="KW-1185">Reference proteome</keyword>